<keyword evidence="1" id="KW-0812">Transmembrane</keyword>
<feature type="transmembrane region" description="Helical" evidence="1">
    <location>
        <begin position="52"/>
        <end position="78"/>
    </location>
</feature>
<dbReference type="AlphaFoldDB" id="A0A5C3KFC5"/>
<keyword evidence="3" id="KW-1185">Reference proteome</keyword>
<gene>
    <name evidence="2" type="ORF">FA15DRAFT_709656</name>
</gene>
<dbReference type="EMBL" id="ML210385">
    <property type="protein sequence ID" value="TFK18672.1"/>
    <property type="molecule type" value="Genomic_DNA"/>
</dbReference>
<keyword evidence="1" id="KW-0472">Membrane</keyword>
<protein>
    <submittedName>
        <fullName evidence="2">Uncharacterized protein</fullName>
    </submittedName>
</protein>
<organism evidence="2 3">
    <name type="scientific">Coprinopsis marcescibilis</name>
    <name type="common">Agaric fungus</name>
    <name type="synonym">Psathyrella marcescibilis</name>
    <dbReference type="NCBI Taxonomy" id="230819"/>
    <lineage>
        <taxon>Eukaryota</taxon>
        <taxon>Fungi</taxon>
        <taxon>Dikarya</taxon>
        <taxon>Basidiomycota</taxon>
        <taxon>Agaricomycotina</taxon>
        <taxon>Agaricomycetes</taxon>
        <taxon>Agaricomycetidae</taxon>
        <taxon>Agaricales</taxon>
        <taxon>Agaricineae</taxon>
        <taxon>Psathyrellaceae</taxon>
        <taxon>Coprinopsis</taxon>
    </lineage>
</organism>
<feature type="transmembrane region" description="Helical" evidence="1">
    <location>
        <begin position="187"/>
        <end position="216"/>
    </location>
</feature>
<feature type="transmembrane region" description="Helical" evidence="1">
    <location>
        <begin position="12"/>
        <end position="32"/>
    </location>
</feature>
<feature type="transmembrane region" description="Helical" evidence="1">
    <location>
        <begin position="237"/>
        <end position="256"/>
    </location>
</feature>
<dbReference type="OrthoDB" id="3262409at2759"/>
<dbReference type="Proteomes" id="UP000307440">
    <property type="component" value="Unassembled WGS sequence"/>
</dbReference>
<proteinExistence type="predicted"/>
<evidence type="ECO:0000313" key="3">
    <source>
        <dbReference type="Proteomes" id="UP000307440"/>
    </source>
</evidence>
<sequence>MDSGGTPEQVLMGGSMLIGTVGAYLVLGAYLVQLQHYCLAGAEGKRKNRLTLYILVGVVTVCETLRVCFITFAAWRVLVLGIGQPVLRQSPAKTAPSLHILGSFIALFIQGFFAWRIWTHKFNKILGAIAVLIGLLTTTQLIVGVLTGVQLGRIGAIAEQAAVTAGRNGVFNQFINNNQNPGGLTPFAISVGILTSTVFVCDVLITIGMFSIFHVYRKRSMAPRAKSALRVLSINTLENGLITSLCAALTLILYYARVHPWIHMAS</sequence>
<reference evidence="2 3" key="1">
    <citation type="journal article" date="2019" name="Nat. Ecol. Evol.">
        <title>Megaphylogeny resolves global patterns of mushroom evolution.</title>
        <authorList>
            <person name="Varga T."/>
            <person name="Krizsan K."/>
            <person name="Foldi C."/>
            <person name="Dima B."/>
            <person name="Sanchez-Garcia M."/>
            <person name="Sanchez-Ramirez S."/>
            <person name="Szollosi G.J."/>
            <person name="Szarkandi J.G."/>
            <person name="Papp V."/>
            <person name="Albert L."/>
            <person name="Andreopoulos W."/>
            <person name="Angelini C."/>
            <person name="Antonin V."/>
            <person name="Barry K.W."/>
            <person name="Bougher N.L."/>
            <person name="Buchanan P."/>
            <person name="Buyck B."/>
            <person name="Bense V."/>
            <person name="Catcheside P."/>
            <person name="Chovatia M."/>
            <person name="Cooper J."/>
            <person name="Damon W."/>
            <person name="Desjardin D."/>
            <person name="Finy P."/>
            <person name="Geml J."/>
            <person name="Haridas S."/>
            <person name="Hughes K."/>
            <person name="Justo A."/>
            <person name="Karasinski D."/>
            <person name="Kautmanova I."/>
            <person name="Kiss B."/>
            <person name="Kocsube S."/>
            <person name="Kotiranta H."/>
            <person name="LaButti K.M."/>
            <person name="Lechner B.E."/>
            <person name="Liimatainen K."/>
            <person name="Lipzen A."/>
            <person name="Lukacs Z."/>
            <person name="Mihaltcheva S."/>
            <person name="Morgado L.N."/>
            <person name="Niskanen T."/>
            <person name="Noordeloos M.E."/>
            <person name="Ohm R.A."/>
            <person name="Ortiz-Santana B."/>
            <person name="Ovrebo C."/>
            <person name="Racz N."/>
            <person name="Riley R."/>
            <person name="Savchenko A."/>
            <person name="Shiryaev A."/>
            <person name="Soop K."/>
            <person name="Spirin V."/>
            <person name="Szebenyi C."/>
            <person name="Tomsovsky M."/>
            <person name="Tulloss R.E."/>
            <person name="Uehling J."/>
            <person name="Grigoriev I.V."/>
            <person name="Vagvolgyi C."/>
            <person name="Papp T."/>
            <person name="Martin F.M."/>
            <person name="Miettinen O."/>
            <person name="Hibbett D.S."/>
            <person name="Nagy L.G."/>
        </authorList>
    </citation>
    <scope>NUCLEOTIDE SEQUENCE [LARGE SCALE GENOMIC DNA]</scope>
    <source>
        <strain evidence="2 3">CBS 121175</strain>
    </source>
</reference>
<accession>A0A5C3KFC5</accession>
<feature type="transmembrane region" description="Helical" evidence="1">
    <location>
        <begin position="125"/>
        <end position="146"/>
    </location>
</feature>
<keyword evidence="1" id="KW-1133">Transmembrane helix</keyword>
<evidence type="ECO:0000313" key="2">
    <source>
        <dbReference type="EMBL" id="TFK18672.1"/>
    </source>
</evidence>
<feature type="transmembrane region" description="Helical" evidence="1">
    <location>
        <begin position="98"/>
        <end position="118"/>
    </location>
</feature>
<name>A0A5C3KFC5_COPMA</name>
<evidence type="ECO:0000256" key="1">
    <source>
        <dbReference type="SAM" id="Phobius"/>
    </source>
</evidence>